<keyword evidence="1" id="KW-0812">Transmembrane</keyword>
<feature type="domain" description="DUF8071" evidence="2">
    <location>
        <begin position="80"/>
        <end position="227"/>
    </location>
</feature>
<keyword evidence="1" id="KW-1133">Transmembrane helix</keyword>
<feature type="transmembrane region" description="Helical" evidence="1">
    <location>
        <begin position="153"/>
        <end position="173"/>
    </location>
</feature>
<dbReference type="HOGENOM" id="CLU_1159038_0_0_2"/>
<accession>U1PDS1</accession>
<dbReference type="Proteomes" id="UP000030649">
    <property type="component" value="Unassembled WGS sequence"/>
</dbReference>
<name>U1PDS1_9EURY</name>
<feature type="transmembrane region" description="Helical" evidence="1">
    <location>
        <begin position="86"/>
        <end position="106"/>
    </location>
</feature>
<evidence type="ECO:0000259" key="2">
    <source>
        <dbReference type="Pfam" id="PF26268"/>
    </source>
</evidence>
<dbReference type="AlphaFoldDB" id="U1PDS1"/>
<sequence length="239" mass="25375">MRPQWSSFRSVLRKAVWTVIFSLAWIADIGTSTCAVFWQSIRRLTHRVHILMTTGQRRMGELFSGPIREFVLGPLRVSLFGRRTDVSLLTVLLSPVLALAPAWWIAVSPSIGYRRIAALVQGTWVGTNPSLAVFVTVGVLITLGAISAAVNSGIIPTTFLVSAPIFGVGATRYGTTLSYSGGAEVGVVSLPSAIGTAIFFAVSIGIPLAAVGFLLGSLSSRIIRVFQSHSAPTSSAEST</sequence>
<evidence type="ECO:0000313" key="3">
    <source>
        <dbReference type="EMBL" id="ERG91737.1"/>
    </source>
</evidence>
<reference evidence="3 4" key="1">
    <citation type="journal article" date="2013" name="PLoS ONE">
        <title>Assembly-driven community genomics of a hypersaline microbial ecosystem.</title>
        <authorList>
            <person name="Podell S."/>
            <person name="Ugalde J.A."/>
            <person name="Narasingarao P."/>
            <person name="Banfield J.F."/>
            <person name="Heidelberg K.B."/>
            <person name="Allen E.E."/>
        </authorList>
    </citation>
    <scope>NUCLEOTIDE SEQUENCE [LARGE SCALE GENOMIC DNA]</scope>
    <source>
        <strain evidence="4">J07HQW1</strain>
    </source>
</reference>
<organism evidence="3 4">
    <name type="scientific">Haloquadratum walsbyi J07HQW1</name>
    <dbReference type="NCBI Taxonomy" id="1238424"/>
    <lineage>
        <taxon>Archaea</taxon>
        <taxon>Methanobacteriati</taxon>
        <taxon>Methanobacteriota</taxon>
        <taxon>Stenosarchaea group</taxon>
        <taxon>Halobacteria</taxon>
        <taxon>Halobacteriales</taxon>
        <taxon>Haloferacaceae</taxon>
        <taxon>Haloquadratum</taxon>
    </lineage>
</organism>
<dbReference type="EMBL" id="KE356560">
    <property type="protein sequence ID" value="ERG91737.1"/>
    <property type="molecule type" value="Genomic_DNA"/>
</dbReference>
<dbReference type="InterPro" id="IPR058384">
    <property type="entry name" value="DUF8071"/>
</dbReference>
<protein>
    <recommendedName>
        <fullName evidence="2">DUF8071 domain-containing protein</fullName>
    </recommendedName>
</protein>
<keyword evidence="1" id="KW-0472">Membrane</keyword>
<feature type="transmembrane region" description="Helical" evidence="1">
    <location>
        <begin position="193"/>
        <end position="215"/>
    </location>
</feature>
<feature type="transmembrane region" description="Helical" evidence="1">
    <location>
        <begin position="15"/>
        <end position="38"/>
    </location>
</feature>
<gene>
    <name evidence="3" type="ORF">J07HQW1_01771</name>
</gene>
<evidence type="ECO:0000313" key="4">
    <source>
        <dbReference type="Proteomes" id="UP000030649"/>
    </source>
</evidence>
<proteinExistence type="predicted"/>
<evidence type="ECO:0000256" key="1">
    <source>
        <dbReference type="SAM" id="Phobius"/>
    </source>
</evidence>
<feature type="transmembrane region" description="Helical" evidence="1">
    <location>
        <begin position="126"/>
        <end position="146"/>
    </location>
</feature>
<dbReference type="Pfam" id="PF26268">
    <property type="entry name" value="DUF8071"/>
    <property type="match status" value="1"/>
</dbReference>